<name>A0ABS6H336_9PROT</name>
<proteinExistence type="predicted"/>
<reference evidence="1 2" key="1">
    <citation type="submission" date="2021-01" db="EMBL/GenBank/DDBJ databases">
        <title>Roseomonas sp. nov, a bacterium isolated from an oil production mixture in Yumen Oilfield.</title>
        <authorList>
            <person name="Wu D."/>
        </authorList>
    </citation>
    <scope>NUCLEOTIDE SEQUENCE [LARGE SCALE GENOMIC DNA]</scope>
    <source>
        <strain evidence="1 2">ROY-5-3</strain>
    </source>
</reference>
<dbReference type="Proteomes" id="UP000689967">
    <property type="component" value="Unassembled WGS sequence"/>
</dbReference>
<keyword evidence="2" id="KW-1185">Reference proteome</keyword>
<dbReference type="RefSeq" id="WP_216873141.1">
    <property type="nucleotide sequence ID" value="NZ_JAERQM010000001.1"/>
</dbReference>
<accession>A0ABS6H336</accession>
<dbReference type="EMBL" id="JAERQM010000001">
    <property type="protein sequence ID" value="MBU8542849.1"/>
    <property type="molecule type" value="Genomic_DNA"/>
</dbReference>
<protein>
    <submittedName>
        <fullName evidence="1">Uncharacterized protein</fullName>
    </submittedName>
</protein>
<evidence type="ECO:0000313" key="2">
    <source>
        <dbReference type="Proteomes" id="UP000689967"/>
    </source>
</evidence>
<evidence type="ECO:0000313" key="1">
    <source>
        <dbReference type="EMBL" id="MBU8542849.1"/>
    </source>
</evidence>
<organism evidence="1 2">
    <name type="scientific">Falsiroseomonas oleicola</name>
    <dbReference type="NCBI Taxonomy" id="2801474"/>
    <lineage>
        <taxon>Bacteria</taxon>
        <taxon>Pseudomonadati</taxon>
        <taxon>Pseudomonadota</taxon>
        <taxon>Alphaproteobacteria</taxon>
        <taxon>Acetobacterales</taxon>
        <taxon>Roseomonadaceae</taxon>
        <taxon>Falsiroseomonas</taxon>
    </lineage>
</organism>
<comment type="caution">
    <text evidence="1">The sequence shown here is derived from an EMBL/GenBank/DDBJ whole genome shotgun (WGS) entry which is preliminary data.</text>
</comment>
<gene>
    <name evidence="1" type="ORF">JJQ90_03995</name>
</gene>
<sequence length="110" mass="12527">MNGRWGVGRAIFGREESFEVPCTVDIERTADSFHAYAVPEGVFLRPGDRVIVHGAPDHVAFGERMRFETRATVLRAGPLTRIWTQWVAIFELTELYHCGFEAKEDMAWNA</sequence>